<dbReference type="AlphaFoldDB" id="A0AA37GTV7"/>
<evidence type="ECO:0000313" key="4">
    <source>
        <dbReference type="EMBL" id="GJC87181.1"/>
    </source>
</evidence>
<evidence type="ECO:0000256" key="1">
    <source>
        <dbReference type="ARBA" id="ARBA00022630"/>
    </source>
</evidence>
<dbReference type="Pfam" id="PF00743">
    <property type="entry name" value="FMO-like"/>
    <property type="match status" value="1"/>
</dbReference>
<gene>
    <name evidence="4" type="ORF">ColLi_10019</name>
</gene>
<protein>
    <submittedName>
        <fullName evidence="4">Dimethylaniline monooxygenase [N-oxide-forming] 5</fullName>
    </submittedName>
</protein>
<evidence type="ECO:0000256" key="3">
    <source>
        <dbReference type="ARBA" id="ARBA00023002"/>
    </source>
</evidence>
<dbReference type="Proteomes" id="UP001055172">
    <property type="component" value="Unassembled WGS sequence"/>
</dbReference>
<comment type="caution">
    <text evidence="4">The sequence shown here is derived from an EMBL/GenBank/DDBJ whole genome shotgun (WGS) entry which is preliminary data.</text>
</comment>
<dbReference type="GO" id="GO:0004499">
    <property type="term" value="F:N,N-dimethylaniline monooxygenase activity"/>
    <property type="evidence" value="ECO:0007669"/>
    <property type="project" value="InterPro"/>
</dbReference>
<dbReference type="Gene3D" id="3.50.50.60">
    <property type="entry name" value="FAD/NAD(P)-binding domain"/>
    <property type="match status" value="1"/>
</dbReference>
<keyword evidence="4" id="KW-0503">Monooxygenase</keyword>
<dbReference type="GO" id="GO:0050661">
    <property type="term" value="F:NADP binding"/>
    <property type="evidence" value="ECO:0007669"/>
    <property type="project" value="InterPro"/>
</dbReference>
<keyword evidence="2" id="KW-0274">FAD</keyword>
<dbReference type="GO" id="GO:0050660">
    <property type="term" value="F:flavin adenine dinucleotide binding"/>
    <property type="evidence" value="ECO:0007669"/>
    <property type="project" value="InterPro"/>
</dbReference>
<accession>A0AA37GTV7</accession>
<evidence type="ECO:0000313" key="5">
    <source>
        <dbReference type="Proteomes" id="UP001055172"/>
    </source>
</evidence>
<evidence type="ECO:0000256" key="2">
    <source>
        <dbReference type="ARBA" id="ARBA00022827"/>
    </source>
</evidence>
<dbReference type="InterPro" id="IPR036188">
    <property type="entry name" value="FAD/NAD-bd_sf"/>
</dbReference>
<dbReference type="SUPFAM" id="SSF51905">
    <property type="entry name" value="FAD/NAD(P)-binding domain"/>
    <property type="match status" value="1"/>
</dbReference>
<proteinExistence type="predicted"/>
<reference evidence="4 5" key="1">
    <citation type="submission" date="2021-07" db="EMBL/GenBank/DDBJ databases">
        <title>Genome data of Colletotrichum spaethianum.</title>
        <authorList>
            <person name="Utami Y.D."/>
            <person name="Hiruma K."/>
        </authorList>
    </citation>
    <scope>NUCLEOTIDE SEQUENCE [LARGE SCALE GENOMIC DNA]</scope>
    <source>
        <strain evidence="4 5">MAFF 242679</strain>
    </source>
</reference>
<sequence length="78" mass="8438">MVDFKGIKKFEGDAVHSLQFKDPSEHGGENVVIVGVGATGVDKQSFLTGAKARSVYMGHRGPYDLVGYKMLRALLGVR</sequence>
<dbReference type="InterPro" id="IPR020946">
    <property type="entry name" value="Flavin_mOase-like"/>
</dbReference>
<keyword evidence="1" id="KW-0285">Flavoprotein</keyword>
<name>A0AA37GTV7_9PEZI</name>
<keyword evidence="3" id="KW-0560">Oxidoreductase</keyword>
<organism evidence="4 5">
    <name type="scientific">Colletotrichum liriopes</name>
    <dbReference type="NCBI Taxonomy" id="708192"/>
    <lineage>
        <taxon>Eukaryota</taxon>
        <taxon>Fungi</taxon>
        <taxon>Dikarya</taxon>
        <taxon>Ascomycota</taxon>
        <taxon>Pezizomycotina</taxon>
        <taxon>Sordariomycetes</taxon>
        <taxon>Hypocreomycetidae</taxon>
        <taxon>Glomerellales</taxon>
        <taxon>Glomerellaceae</taxon>
        <taxon>Colletotrichum</taxon>
        <taxon>Colletotrichum spaethianum species complex</taxon>
    </lineage>
</organism>
<keyword evidence="5" id="KW-1185">Reference proteome</keyword>
<dbReference type="EMBL" id="BPPX01000025">
    <property type="protein sequence ID" value="GJC87181.1"/>
    <property type="molecule type" value="Genomic_DNA"/>
</dbReference>